<sequence length="204" mass="22966">MTDIVFGGLRYFEPDQGGIAVNWLMPDVVEAGSLLKRVSLWPIRNRVEPDVVIDLARPDGMPLRLIVECKYEDFLLTAEQLEKQWRQFGPGSPGALGEVHHVLVVQRRLRVEPEAYAAAPPEVRSRRTLLLWRDLAAAANGRHRAHGGAPLNAWIDDVVQVLDAVDERAFIGWRSGPGPQVEVDKPFVFASRYWDDPRLTLDLS</sequence>
<gene>
    <name evidence="1" type="ORF">G5575_01530</name>
</gene>
<protein>
    <recommendedName>
        <fullName evidence="3">PD-(D/E)XK nuclease superfamily protein</fullName>
    </recommendedName>
</protein>
<proteinExistence type="predicted"/>
<reference evidence="1 2" key="2">
    <citation type="submission" date="2020-03" db="EMBL/GenBank/DDBJ databases">
        <title>Devosia chinhatensis sp. nov., isolated from a hexachlorocyclohexane (HCH) dump site in India.</title>
        <authorList>
            <person name="Kumar M."/>
            <person name="Lal R."/>
        </authorList>
    </citation>
    <scope>NUCLEOTIDE SEQUENCE [LARGE SCALE GENOMIC DNA]</scope>
    <source>
        <strain evidence="1 2">H239</strain>
    </source>
</reference>
<dbReference type="AlphaFoldDB" id="A0A6M1SLY2"/>
<accession>A0A6M1SLY2</accession>
<comment type="caution">
    <text evidence="1">The sequence shown here is derived from an EMBL/GenBank/DDBJ whole genome shotgun (WGS) entry which is preliminary data.</text>
</comment>
<keyword evidence="2" id="KW-1185">Reference proteome</keyword>
<organism evidence="1 2">
    <name type="scientific">Devosia aurantiaca</name>
    <dbReference type="NCBI Taxonomy" id="2714858"/>
    <lineage>
        <taxon>Bacteria</taxon>
        <taxon>Pseudomonadati</taxon>
        <taxon>Pseudomonadota</taxon>
        <taxon>Alphaproteobacteria</taxon>
        <taxon>Hyphomicrobiales</taxon>
        <taxon>Devosiaceae</taxon>
        <taxon>Devosia</taxon>
    </lineage>
</organism>
<dbReference type="Proteomes" id="UP000474802">
    <property type="component" value="Unassembled WGS sequence"/>
</dbReference>
<evidence type="ECO:0008006" key="3">
    <source>
        <dbReference type="Google" id="ProtNLM"/>
    </source>
</evidence>
<evidence type="ECO:0000313" key="2">
    <source>
        <dbReference type="Proteomes" id="UP000474802"/>
    </source>
</evidence>
<dbReference type="EMBL" id="JAALFG010000001">
    <property type="protein sequence ID" value="NGP16542.1"/>
    <property type="molecule type" value="Genomic_DNA"/>
</dbReference>
<name>A0A6M1SLY2_9HYPH</name>
<reference evidence="1 2" key="1">
    <citation type="submission" date="2020-02" db="EMBL/GenBank/DDBJ databases">
        <authorList>
            <person name="Khan S.A."/>
            <person name="Jeon C.O."/>
            <person name="Chun B.H."/>
        </authorList>
    </citation>
    <scope>NUCLEOTIDE SEQUENCE [LARGE SCALE GENOMIC DNA]</scope>
    <source>
        <strain evidence="1 2">H239</strain>
    </source>
</reference>
<evidence type="ECO:0000313" key="1">
    <source>
        <dbReference type="EMBL" id="NGP16542.1"/>
    </source>
</evidence>